<dbReference type="eggNOG" id="ENOG502S96E">
    <property type="taxonomic scope" value="Eukaryota"/>
</dbReference>
<gene>
    <name evidence="3" type="ORF">SDRG_06522</name>
</gene>
<organism evidence="3 4">
    <name type="scientific">Saprolegnia diclina (strain VS20)</name>
    <dbReference type="NCBI Taxonomy" id="1156394"/>
    <lineage>
        <taxon>Eukaryota</taxon>
        <taxon>Sar</taxon>
        <taxon>Stramenopiles</taxon>
        <taxon>Oomycota</taxon>
        <taxon>Saprolegniomycetes</taxon>
        <taxon>Saprolegniales</taxon>
        <taxon>Saprolegniaceae</taxon>
        <taxon>Saprolegnia</taxon>
    </lineage>
</organism>
<dbReference type="Proteomes" id="UP000030762">
    <property type="component" value="Unassembled WGS sequence"/>
</dbReference>
<dbReference type="STRING" id="1156394.T0RTE0"/>
<protein>
    <recommendedName>
        <fullName evidence="5">IMS import disulfide relay-system CHCH-CHCH-like Cx9C domain-containing protein</fullName>
    </recommendedName>
</protein>
<sequence>MEALEACEAYKAKARACYGSWFDGLLKGNFVQSDCDQETDDYKQCILENMEKMKKDTAAKAKAQSDGKPSA</sequence>
<evidence type="ECO:0000313" key="4">
    <source>
        <dbReference type="Proteomes" id="UP000030762"/>
    </source>
</evidence>
<accession>T0RTE0</accession>
<dbReference type="InterPro" id="IPR007918">
    <property type="entry name" value="MDM35_apoptosis"/>
</dbReference>
<dbReference type="OrthoDB" id="20872at2759"/>
<name>T0RTE0_SAPDV</name>
<dbReference type="Pfam" id="PF05254">
    <property type="entry name" value="UPF0203"/>
    <property type="match status" value="1"/>
</dbReference>
<evidence type="ECO:0008006" key="5">
    <source>
        <dbReference type="Google" id="ProtNLM"/>
    </source>
</evidence>
<dbReference type="AlphaFoldDB" id="T0RTE0"/>
<evidence type="ECO:0000313" key="3">
    <source>
        <dbReference type="EMBL" id="EQC35763.1"/>
    </source>
</evidence>
<proteinExistence type="inferred from homology"/>
<dbReference type="RefSeq" id="XP_008610525.1">
    <property type="nucleotide sequence ID" value="XM_008612303.1"/>
</dbReference>
<reference evidence="3 4" key="1">
    <citation type="submission" date="2012-04" db="EMBL/GenBank/DDBJ databases">
        <title>The Genome Sequence of Saprolegnia declina VS20.</title>
        <authorList>
            <consortium name="The Broad Institute Genome Sequencing Platform"/>
            <person name="Russ C."/>
            <person name="Nusbaum C."/>
            <person name="Tyler B."/>
            <person name="van West P."/>
            <person name="Dieguez-Uribeondo J."/>
            <person name="de Bruijn I."/>
            <person name="Tripathy S."/>
            <person name="Jiang R."/>
            <person name="Young S.K."/>
            <person name="Zeng Q."/>
            <person name="Gargeya S."/>
            <person name="Fitzgerald M."/>
            <person name="Haas B."/>
            <person name="Abouelleil A."/>
            <person name="Alvarado L."/>
            <person name="Arachchi H.M."/>
            <person name="Berlin A."/>
            <person name="Chapman S.B."/>
            <person name="Goldberg J."/>
            <person name="Griggs A."/>
            <person name="Gujja S."/>
            <person name="Hansen M."/>
            <person name="Howarth C."/>
            <person name="Imamovic A."/>
            <person name="Larimer J."/>
            <person name="McCowen C."/>
            <person name="Montmayeur A."/>
            <person name="Murphy C."/>
            <person name="Neiman D."/>
            <person name="Pearson M."/>
            <person name="Priest M."/>
            <person name="Roberts A."/>
            <person name="Saif S."/>
            <person name="Shea T."/>
            <person name="Sisk P."/>
            <person name="Sykes S."/>
            <person name="Wortman J."/>
            <person name="Nusbaum C."/>
            <person name="Birren B."/>
        </authorList>
    </citation>
    <scope>NUCLEOTIDE SEQUENCE [LARGE SCALE GENOMIC DNA]</scope>
    <source>
        <strain evidence="3 4">VS20</strain>
    </source>
</reference>
<keyword evidence="2" id="KW-1015">Disulfide bond</keyword>
<dbReference type="InParanoid" id="T0RTE0"/>
<keyword evidence="4" id="KW-1185">Reference proteome</keyword>
<evidence type="ECO:0000256" key="2">
    <source>
        <dbReference type="ARBA" id="ARBA00023157"/>
    </source>
</evidence>
<dbReference type="VEuPathDB" id="FungiDB:SDRG_06522"/>
<comment type="similarity">
    <text evidence="1">Belongs to the TRIAP1/MDM35 family.</text>
</comment>
<dbReference type="OMA" id="KARACYG"/>
<dbReference type="GeneID" id="19947249"/>
<dbReference type="EMBL" id="JH767149">
    <property type="protein sequence ID" value="EQC35763.1"/>
    <property type="molecule type" value="Genomic_DNA"/>
</dbReference>
<evidence type="ECO:0000256" key="1">
    <source>
        <dbReference type="ARBA" id="ARBA00006196"/>
    </source>
</evidence>